<sequence>MSELSIFVIIAIVVIIIAIIAIIGNSISDRSSQEYERPEERAGREGEYIAMNIIRRVLRNGDVLLTNVDISYDGRKAELDNVIINKYGVFIIEVKNYAGTIYGKTDDYTWIKCKTDPYGNTFTKTVRNPIKQVNRQVYLLARHLEEYGFYVWVEGYAFFVQGNSPVWCKEVLGSSNDIDKAVHTFNKNRLSVSDIESIKAILLDPCR</sequence>
<keyword evidence="1" id="KW-1133">Transmembrane helix</keyword>
<dbReference type="EMBL" id="JACRWC010000109">
    <property type="protein sequence ID" value="MBC6000141.1"/>
    <property type="molecule type" value="Genomic_DNA"/>
</dbReference>
<keyword evidence="1" id="KW-0812">Transmembrane</keyword>
<keyword evidence="4" id="KW-1185">Reference proteome</keyword>
<dbReference type="Pfam" id="PF08378">
    <property type="entry name" value="NERD"/>
    <property type="match status" value="1"/>
</dbReference>
<reference evidence="3" key="1">
    <citation type="submission" date="2020-08" db="EMBL/GenBank/DDBJ databases">
        <authorList>
            <person name="Liu C."/>
            <person name="Sun Q."/>
        </authorList>
    </citation>
    <scope>NUCLEOTIDE SEQUENCE</scope>
    <source>
        <strain evidence="3">BX16</strain>
    </source>
</reference>
<feature type="domain" description="NERD" evidence="2">
    <location>
        <begin position="42"/>
        <end position="163"/>
    </location>
</feature>
<name>A0A923NDC9_9FIRM</name>
<organism evidence="3 4">
    <name type="scientific">Lentihominibacter faecis</name>
    <dbReference type="NCBI Taxonomy" id="2764712"/>
    <lineage>
        <taxon>Bacteria</taxon>
        <taxon>Bacillati</taxon>
        <taxon>Bacillota</taxon>
        <taxon>Clostridia</taxon>
        <taxon>Peptostreptococcales</taxon>
        <taxon>Anaerovoracaceae</taxon>
        <taxon>Lentihominibacter</taxon>
    </lineage>
</organism>
<dbReference type="RefSeq" id="WP_249287467.1">
    <property type="nucleotide sequence ID" value="NZ_JACRWC010000109.1"/>
</dbReference>
<evidence type="ECO:0000259" key="2">
    <source>
        <dbReference type="PROSITE" id="PS50965"/>
    </source>
</evidence>
<dbReference type="Proteomes" id="UP000644115">
    <property type="component" value="Unassembled WGS sequence"/>
</dbReference>
<keyword evidence="1" id="KW-0472">Membrane</keyword>
<comment type="caution">
    <text evidence="3">The sequence shown here is derived from an EMBL/GenBank/DDBJ whole genome shotgun (WGS) entry which is preliminary data.</text>
</comment>
<dbReference type="PROSITE" id="PS50965">
    <property type="entry name" value="NERD"/>
    <property type="match status" value="1"/>
</dbReference>
<accession>A0A923NDC9</accession>
<dbReference type="AlphaFoldDB" id="A0A923NDC9"/>
<evidence type="ECO:0000256" key="1">
    <source>
        <dbReference type="SAM" id="Phobius"/>
    </source>
</evidence>
<proteinExistence type="predicted"/>
<dbReference type="InterPro" id="IPR011528">
    <property type="entry name" value="NERD"/>
</dbReference>
<feature type="transmembrane region" description="Helical" evidence="1">
    <location>
        <begin position="6"/>
        <end position="27"/>
    </location>
</feature>
<evidence type="ECO:0000313" key="4">
    <source>
        <dbReference type="Proteomes" id="UP000644115"/>
    </source>
</evidence>
<protein>
    <submittedName>
        <fullName evidence="3">NERD domain-containing protein</fullName>
    </submittedName>
</protein>
<evidence type="ECO:0000313" key="3">
    <source>
        <dbReference type="EMBL" id="MBC6000141.1"/>
    </source>
</evidence>
<gene>
    <name evidence="3" type="ORF">H8876_09030</name>
</gene>